<keyword evidence="7" id="KW-1185">Reference proteome</keyword>
<dbReference type="SUPFAM" id="SSF47336">
    <property type="entry name" value="ACP-like"/>
    <property type="match status" value="1"/>
</dbReference>
<dbReference type="PANTHER" id="PTHR44845:SF6">
    <property type="entry name" value="BETA-ALANINE-ACTIVATING ENZYME"/>
    <property type="match status" value="1"/>
</dbReference>
<evidence type="ECO:0000313" key="7">
    <source>
        <dbReference type="Proteomes" id="UP000198538"/>
    </source>
</evidence>
<dbReference type="InterPro" id="IPR036736">
    <property type="entry name" value="ACP-like_sf"/>
</dbReference>
<dbReference type="InterPro" id="IPR025110">
    <property type="entry name" value="AMP-bd_C"/>
</dbReference>
<keyword evidence="4" id="KW-0045">Antibiotic biosynthesis</keyword>
<evidence type="ECO:0000256" key="3">
    <source>
        <dbReference type="ARBA" id="ARBA00022553"/>
    </source>
</evidence>
<sequence>MKNLYEFLVRSATDFGNKDAIIFENERINYNDFLLRVDDLAESLSNSGLSNKTILLAVPRSIELLISIFAILKNKSTYIPIDLSYPKDRINYIIADSSCDYVLTTVENAGMFSDSNVFFIDNEPSHAINSLKQALTENPVSLNPAYIIYTSGSTGNPKGVMIGEDSLVNFVDVMSEACGLDDGKKIICLTTVSFDIFFLESVMALCKGMTVILANTRESTNPKAIYELISKYEIDVVQMTPSRARMLLNFNEKALENVQDIIIGGESFPINLLEDIRGNTKATIYNVYGPTEATVWATVSNVTHENEITIGKPLRNYEIFILDDSLQKVEPGEVGEICIAGVALSLGYYNKEQLTSERFVVVNDLQNRKIYRTGDYGKYISNGNIKYIGRMDNQVKIRGYRVEVEEIEKVIYDSQLVSQAIVIVHTVNSINSLWVYYCSDSMQNADELKRFLKEKLPDYMIPNKFIEIQSMPQTPNGKIDRNALKNMEIDILSEDKVKEADLEKDLSETNTEIISIIKKVTVSDDITLETSIDFIDSISFVKILVEIENHFDILLADETLTNSFFNNIEELMQYVESNIESSKEV</sequence>
<dbReference type="NCBIfam" id="TIGR01733">
    <property type="entry name" value="AA-adenyl-dom"/>
    <property type="match status" value="1"/>
</dbReference>
<evidence type="ECO:0000259" key="5">
    <source>
        <dbReference type="PROSITE" id="PS50075"/>
    </source>
</evidence>
<keyword evidence="2" id="KW-0596">Phosphopantetheine</keyword>
<dbReference type="AlphaFoldDB" id="A0A1G5BCU2"/>
<dbReference type="Gene3D" id="1.10.1200.10">
    <property type="entry name" value="ACP-like"/>
    <property type="match status" value="1"/>
</dbReference>
<dbReference type="Gene3D" id="3.30.300.30">
    <property type="match status" value="1"/>
</dbReference>
<dbReference type="Proteomes" id="UP000198538">
    <property type="component" value="Unassembled WGS sequence"/>
</dbReference>
<dbReference type="RefSeq" id="WP_090915259.1">
    <property type="nucleotide sequence ID" value="NZ_FMVM01000001.1"/>
</dbReference>
<dbReference type="CDD" id="cd05930">
    <property type="entry name" value="A_NRPS"/>
    <property type="match status" value="1"/>
</dbReference>
<gene>
    <name evidence="6" type="ORF">SAMN05720606_101320</name>
</gene>
<dbReference type="Pfam" id="PF00501">
    <property type="entry name" value="AMP-binding"/>
    <property type="match status" value="1"/>
</dbReference>
<dbReference type="Gene3D" id="3.40.50.12780">
    <property type="entry name" value="N-terminal domain of ligase-like"/>
    <property type="match status" value="1"/>
</dbReference>
<dbReference type="Pfam" id="PF13193">
    <property type="entry name" value="AMP-binding_C"/>
    <property type="match status" value="1"/>
</dbReference>
<evidence type="ECO:0000256" key="2">
    <source>
        <dbReference type="ARBA" id="ARBA00022450"/>
    </source>
</evidence>
<evidence type="ECO:0000256" key="1">
    <source>
        <dbReference type="ARBA" id="ARBA00006432"/>
    </source>
</evidence>
<accession>A0A1G5BCU2</accession>
<dbReference type="InterPro" id="IPR000873">
    <property type="entry name" value="AMP-dep_synth/lig_dom"/>
</dbReference>
<keyword evidence="3" id="KW-0597">Phosphoprotein</keyword>
<dbReference type="InterPro" id="IPR010071">
    <property type="entry name" value="AA_adenyl_dom"/>
</dbReference>
<dbReference type="InterPro" id="IPR042099">
    <property type="entry name" value="ANL_N_sf"/>
</dbReference>
<dbReference type="SUPFAM" id="SSF56801">
    <property type="entry name" value="Acetyl-CoA synthetase-like"/>
    <property type="match status" value="1"/>
</dbReference>
<dbReference type="EMBL" id="FMVM01000001">
    <property type="protein sequence ID" value="SCX87973.1"/>
    <property type="molecule type" value="Genomic_DNA"/>
</dbReference>
<feature type="domain" description="Carrier" evidence="5">
    <location>
        <begin position="497"/>
        <end position="579"/>
    </location>
</feature>
<name>A0A1G5BCU2_9BACL</name>
<proteinExistence type="inferred from homology"/>
<evidence type="ECO:0000256" key="4">
    <source>
        <dbReference type="ARBA" id="ARBA00023194"/>
    </source>
</evidence>
<dbReference type="PROSITE" id="PS50075">
    <property type="entry name" value="CARRIER"/>
    <property type="match status" value="1"/>
</dbReference>
<protein>
    <submittedName>
        <fullName evidence="6">Amino acid adenylation domain-containing protein</fullName>
    </submittedName>
</protein>
<dbReference type="PROSITE" id="PS00455">
    <property type="entry name" value="AMP_BINDING"/>
    <property type="match status" value="1"/>
</dbReference>
<evidence type="ECO:0000313" key="6">
    <source>
        <dbReference type="EMBL" id="SCX87973.1"/>
    </source>
</evidence>
<dbReference type="InterPro" id="IPR045851">
    <property type="entry name" value="AMP-bd_C_sf"/>
</dbReference>
<dbReference type="InterPro" id="IPR009081">
    <property type="entry name" value="PP-bd_ACP"/>
</dbReference>
<reference evidence="7" key="1">
    <citation type="submission" date="2016-10" db="EMBL/GenBank/DDBJ databases">
        <authorList>
            <person name="Varghese N."/>
            <person name="Submissions S."/>
        </authorList>
    </citation>
    <scope>NUCLEOTIDE SEQUENCE [LARGE SCALE GENOMIC DNA]</scope>
    <source>
        <strain evidence="7">BL9</strain>
    </source>
</reference>
<dbReference type="InterPro" id="IPR020845">
    <property type="entry name" value="AMP-binding_CS"/>
</dbReference>
<dbReference type="STRING" id="582692.SAMN05720606_101320"/>
<organism evidence="6 7">
    <name type="scientific">Paenibacillus polysaccharolyticus</name>
    <dbReference type="NCBI Taxonomy" id="582692"/>
    <lineage>
        <taxon>Bacteria</taxon>
        <taxon>Bacillati</taxon>
        <taxon>Bacillota</taxon>
        <taxon>Bacilli</taxon>
        <taxon>Bacillales</taxon>
        <taxon>Paenibacillaceae</taxon>
        <taxon>Paenibacillus</taxon>
    </lineage>
</organism>
<comment type="similarity">
    <text evidence="1">Belongs to the ATP-dependent AMP-binding enzyme family.</text>
</comment>
<dbReference type="GO" id="GO:0017000">
    <property type="term" value="P:antibiotic biosynthetic process"/>
    <property type="evidence" value="ECO:0007669"/>
    <property type="project" value="UniProtKB-KW"/>
</dbReference>
<dbReference type="PANTHER" id="PTHR44845">
    <property type="entry name" value="CARRIER DOMAIN-CONTAINING PROTEIN"/>
    <property type="match status" value="1"/>
</dbReference>